<dbReference type="Proteomes" id="UP001281761">
    <property type="component" value="Unassembled WGS sequence"/>
</dbReference>
<evidence type="ECO:0000313" key="2">
    <source>
        <dbReference type="Proteomes" id="UP001281761"/>
    </source>
</evidence>
<sequence>MKCKKLYTFSSLFSTPKELNSTQSPLDSSHSHSLSCQISSVRPSLVPASSIARYVSLQRLFSPSDVLIPNIERGDQIPLFLLDQPLFEHQLAPHTLHLRGLLSIRLLHLGKAGLIRWLVLLSRLCGRVLFLGSVDSSSGSLHLVSTSGWYEALPLSQARACWNLSRGC</sequence>
<keyword evidence="2" id="KW-1185">Reference proteome</keyword>
<comment type="caution">
    <text evidence="1">The sequence shown here is derived from an EMBL/GenBank/DDBJ whole genome shotgun (WGS) entry which is preliminary data.</text>
</comment>
<dbReference type="EMBL" id="JARBJD010000022">
    <property type="protein sequence ID" value="KAK2960506.1"/>
    <property type="molecule type" value="Genomic_DNA"/>
</dbReference>
<name>A0ABQ9Y9Q0_9EUKA</name>
<gene>
    <name evidence="1" type="ORF">BLNAU_4404</name>
</gene>
<protein>
    <submittedName>
        <fullName evidence="1">Uncharacterized protein</fullName>
    </submittedName>
</protein>
<organism evidence="1 2">
    <name type="scientific">Blattamonas nauphoetae</name>
    <dbReference type="NCBI Taxonomy" id="2049346"/>
    <lineage>
        <taxon>Eukaryota</taxon>
        <taxon>Metamonada</taxon>
        <taxon>Preaxostyla</taxon>
        <taxon>Oxymonadida</taxon>
        <taxon>Blattamonas</taxon>
    </lineage>
</organism>
<reference evidence="1 2" key="1">
    <citation type="journal article" date="2022" name="bioRxiv">
        <title>Genomics of Preaxostyla Flagellates Illuminates Evolutionary Transitions and the Path Towards Mitochondrial Loss.</title>
        <authorList>
            <person name="Novak L.V.F."/>
            <person name="Treitli S.C."/>
            <person name="Pyrih J."/>
            <person name="Halakuc P."/>
            <person name="Pipaliya S.V."/>
            <person name="Vacek V."/>
            <person name="Brzon O."/>
            <person name="Soukal P."/>
            <person name="Eme L."/>
            <person name="Dacks J.B."/>
            <person name="Karnkowska A."/>
            <person name="Elias M."/>
            <person name="Hampl V."/>
        </authorList>
    </citation>
    <scope>NUCLEOTIDE SEQUENCE [LARGE SCALE GENOMIC DNA]</scope>
    <source>
        <strain evidence="1">NAU3</strain>
        <tissue evidence="1">Gut</tissue>
    </source>
</reference>
<accession>A0ABQ9Y9Q0</accession>
<proteinExistence type="predicted"/>
<evidence type="ECO:0000313" key="1">
    <source>
        <dbReference type="EMBL" id="KAK2960506.1"/>
    </source>
</evidence>